<gene>
    <name evidence="2" type="ORF">DFH05DRAFT_1458907</name>
</gene>
<dbReference type="AlphaFoldDB" id="A0A9W8P4I7"/>
<sequence length="204" mass="22679">MLSGVGWAGWTVGSLTWVKTSFLLQQSYAGYGLLRDRLCIAAGNTKELNSVNMPLVTTLDAKSTVEQPLGNIIDETDVTLIVNTFGLNFSFYLMQLVRLHKCFFWIRRLYTKTLSGTRKMFVYAVTDGTPLGILASIITTITIIMKRICRTEIITILGAVQAVRHVQYLLLLGHSVLVLEVPTHMRAVVLLCSRGLEGEPKMAN</sequence>
<keyword evidence="1" id="KW-1133">Transmembrane helix</keyword>
<name>A0A9W8P4I7_9AGAR</name>
<organism evidence="2 3">
    <name type="scientific">Lentinula detonsa</name>
    <dbReference type="NCBI Taxonomy" id="2804962"/>
    <lineage>
        <taxon>Eukaryota</taxon>
        <taxon>Fungi</taxon>
        <taxon>Dikarya</taxon>
        <taxon>Basidiomycota</taxon>
        <taxon>Agaricomycotina</taxon>
        <taxon>Agaricomycetes</taxon>
        <taxon>Agaricomycetidae</taxon>
        <taxon>Agaricales</taxon>
        <taxon>Marasmiineae</taxon>
        <taxon>Omphalotaceae</taxon>
        <taxon>Lentinula</taxon>
    </lineage>
</organism>
<dbReference type="Proteomes" id="UP001142393">
    <property type="component" value="Unassembled WGS sequence"/>
</dbReference>
<evidence type="ECO:0000256" key="1">
    <source>
        <dbReference type="SAM" id="Phobius"/>
    </source>
</evidence>
<protein>
    <submittedName>
        <fullName evidence="2">Uncharacterized protein</fullName>
    </submittedName>
</protein>
<keyword evidence="1" id="KW-0812">Transmembrane</keyword>
<dbReference type="EMBL" id="JANVFU010000004">
    <property type="protein sequence ID" value="KAJ3746673.1"/>
    <property type="molecule type" value="Genomic_DNA"/>
</dbReference>
<keyword evidence="1" id="KW-0472">Membrane</keyword>
<comment type="caution">
    <text evidence="2">The sequence shown here is derived from an EMBL/GenBank/DDBJ whole genome shotgun (WGS) entry which is preliminary data.</text>
</comment>
<feature type="transmembrane region" description="Helical" evidence="1">
    <location>
        <begin position="78"/>
        <end position="99"/>
    </location>
</feature>
<proteinExistence type="predicted"/>
<evidence type="ECO:0000313" key="2">
    <source>
        <dbReference type="EMBL" id="KAJ3746673.1"/>
    </source>
</evidence>
<feature type="transmembrane region" description="Helical" evidence="1">
    <location>
        <begin position="120"/>
        <end position="145"/>
    </location>
</feature>
<accession>A0A9W8P4I7</accession>
<reference evidence="2 3" key="1">
    <citation type="journal article" date="2023" name="Proc. Natl. Acad. Sci. U.S.A.">
        <title>A global phylogenomic analysis of the shiitake genus Lentinula.</title>
        <authorList>
            <person name="Sierra-Patev S."/>
            <person name="Min B."/>
            <person name="Naranjo-Ortiz M."/>
            <person name="Looney B."/>
            <person name="Konkel Z."/>
            <person name="Slot J.C."/>
            <person name="Sakamoto Y."/>
            <person name="Steenwyk J.L."/>
            <person name="Rokas A."/>
            <person name="Carro J."/>
            <person name="Camarero S."/>
            <person name="Ferreira P."/>
            <person name="Molpeceres G."/>
            <person name="Ruiz-Duenas F.J."/>
            <person name="Serrano A."/>
            <person name="Henrissat B."/>
            <person name="Drula E."/>
            <person name="Hughes K.W."/>
            <person name="Mata J.L."/>
            <person name="Ishikawa N.K."/>
            <person name="Vargas-Isla R."/>
            <person name="Ushijima S."/>
            <person name="Smith C.A."/>
            <person name="Donoghue J."/>
            <person name="Ahrendt S."/>
            <person name="Andreopoulos W."/>
            <person name="He G."/>
            <person name="LaButti K."/>
            <person name="Lipzen A."/>
            <person name="Ng V."/>
            <person name="Riley R."/>
            <person name="Sandor L."/>
            <person name="Barry K."/>
            <person name="Martinez A.T."/>
            <person name="Xiao Y."/>
            <person name="Gibbons J.G."/>
            <person name="Terashima K."/>
            <person name="Grigoriev I.V."/>
            <person name="Hibbett D."/>
        </authorList>
    </citation>
    <scope>NUCLEOTIDE SEQUENCE [LARGE SCALE GENOMIC DNA]</scope>
    <source>
        <strain evidence="2 3">TFB7810</strain>
    </source>
</reference>
<keyword evidence="3" id="KW-1185">Reference proteome</keyword>
<evidence type="ECO:0000313" key="3">
    <source>
        <dbReference type="Proteomes" id="UP001142393"/>
    </source>
</evidence>